<dbReference type="AlphaFoldDB" id="A0A060DRI2"/>
<dbReference type="KEGG" id="abq:ABAZ39_31655"/>
<keyword evidence="6 7" id="KW-0472">Membrane</keyword>
<dbReference type="RefSeq" id="WP_063922763.1">
    <property type="nucleotide sequence ID" value="NZ_CP007797.1"/>
</dbReference>
<protein>
    <recommendedName>
        <fullName evidence="8">ABC transmembrane type-1 domain-containing protein</fullName>
    </recommendedName>
</protein>
<feature type="transmembrane region" description="Helical" evidence="7">
    <location>
        <begin position="227"/>
        <end position="249"/>
    </location>
</feature>
<geneLocation type="plasmid" evidence="9 10">
    <name>AbAZ39_p4</name>
</geneLocation>
<dbReference type="SUPFAM" id="SSF161098">
    <property type="entry name" value="MetI-like"/>
    <property type="match status" value="1"/>
</dbReference>
<dbReference type="GO" id="GO:0022857">
    <property type="term" value="F:transmembrane transporter activity"/>
    <property type="evidence" value="ECO:0007669"/>
    <property type="project" value="InterPro"/>
</dbReference>
<evidence type="ECO:0000256" key="7">
    <source>
        <dbReference type="RuleBase" id="RU363032"/>
    </source>
</evidence>
<feature type="domain" description="ABC transmembrane type-1" evidence="8">
    <location>
        <begin position="47"/>
        <end position="246"/>
    </location>
</feature>
<evidence type="ECO:0000256" key="5">
    <source>
        <dbReference type="ARBA" id="ARBA00022989"/>
    </source>
</evidence>
<keyword evidence="2 7" id="KW-0813">Transport</keyword>
<keyword evidence="5 7" id="KW-1133">Transmembrane helix</keyword>
<dbReference type="GO" id="GO:0005886">
    <property type="term" value="C:plasma membrane"/>
    <property type="evidence" value="ECO:0007669"/>
    <property type="project" value="UniProtKB-SubCell"/>
</dbReference>
<dbReference type="Gene3D" id="1.10.3720.10">
    <property type="entry name" value="MetI-like"/>
    <property type="match status" value="1"/>
</dbReference>
<dbReference type="PANTHER" id="PTHR30183:SF3">
    <property type="entry name" value="MOLYBDENUM TRANSPORT SYSTEM PERMEASE PROTEIN MODB"/>
    <property type="match status" value="1"/>
</dbReference>
<keyword evidence="3" id="KW-1003">Cell membrane</keyword>
<dbReference type="PANTHER" id="PTHR30183">
    <property type="entry name" value="MOLYBDENUM TRANSPORT SYSTEM PERMEASE PROTEIN MODB"/>
    <property type="match status" value="1"/>
</dbReference>
<evidence type="ECO:0000259" key="8">
    <source>
        <dbReference type="PROSITE" id="PS50928"/>
    </source>
</evidence>
<evidence type="ECO:0000313" key="10">
    <source>
        <dbReference type="Proteomes" id="UP000027186"/>
    </source>
</evidence>
<feature type="transmembrane region" description="Helical" evidence="7">
    <location>
        <begin position="119"/>
        <end position="139"/>
    </location>
</feature>
<dbReference type="InterPro" id="IPR035906">
    <property type="entry name" value="MetI-like_sf"/>
</dbReference>
<feature type="transmembrane region" description="Helical" evidence="7">
    <location>
        <begin position="151"/>
        <end position="169"/>
    </location>
</feature>
<comment type="subcellular location">
    <subcellularLocation>
        <location evidence="1 7">Cell membrane</location>
        <topology evidence="1 7">Multi-pass membrane protein</topology>
    </subcellularLocation>
</comment>
<evidence type="ECO:0000256" key="3">
    <source>
        <dbReference type="ARBA" id="ARBA00022475"/>
    </source>
</evidence>
<evidence type="ECO:0000256" key="2">
    <source>
        <dbReference type="ARBA" id="ARBA00022448"/>
    </source>
</evidence>
<reference evidence="9 10" key="1">
    <citation type="journal article" date="2014" name="Genome Announc.">
        <title>Complete Genome Sequence of the Model Rhizosphere Strain Azospirillum brasilense Az39, Successfully Applied in Agriculture.</title>
        <authorList>
            <person name="Rivera D."/>
            <person name="Revale S."/>
            <person name="Molina R."/>
            <person name="Gualpa J."/>
            <person name="Puente M."/>
            <person name="Maroniche G."/>
            <person name="Paris G."/>
            <person name="Baker D."/>
            <person name="Clavijo B."/>
            <person name="McLay K."/>
            <person name="Spaepen S."/>
            <person name="Perticari A."/>
            <person name="Vazquez M."/>
            <person name="Wisniewski-Dye F."/>
            <person name="Watkins C."/>
            <person name="Martinez-Abarca F."/>
            <person name="Vanderleyden J."/>
            <person name="Cassan F."/>
        </authorList>
    </citation>
    <scope>NUCLEOTIDE SEQUENCE [LARGE SCALE GENOMIC DNA]</scope>
    <source>
        <strain evidence="9 10">Az39</strain>
        <plasmid evidence="9">AbAZ39_p4</plasmid>
    </source>
</reference>
<feature type="transmembrane region" description="Helical" evidence="7">
    <location>
        <begin position="47"/>
        <end position="73"/>
    </location>
</feature>
<dbReference type="PROSITE" id="PS50928">
    <property type="entry name" value="ABC_TM1"/>
    <property type="match status" value="1"/>
</dbReference>
<dbReference type="CDD" id="cd06261">
    <property type="entry name" value="TM_PBP2"/>
    <property type="match status" value="1"/>
</dbReference>
<dbReference type="NCBIfam" id="TIGR01581">
    <property type="entry name" value="Mo_ABC_porter"/>
    <property type="match status" value="1"/>
</dbReference>
<evidence type="ECO:0000256" key="6">
    <source>
        <dbReference type="ARBA" id="ARBA00023136"/>
    </source>
</evidence>
<dbReference type="InterPro" id="IPR000515">
    <property type="entry name" value="MetI-like"/>
</dbReference>
<sequence>MGFAALLALPLAIVALTIAGVLGALLARLPPDDLWAALSAAETLFALRLSALTSVAALGISLALGLPAAYLMARRRFPGKVLLDTLLDVPLVMPPLVAGLGLLFLLGRNGPVPALGMELLFSPAGVVVALAFVSTAVVVRTATAAFRSVDRGYAVAAQSLGAAPWAVFWRVELPLAARGIAAGAVLAWARALGEFGATLMVAGATRLKTETLPMAVFLNIATGETGIAVACAILLLAAALLMLVAMRLLGARRDDRVRKGRINRGSAAGCGPA</sequence>
<dbReference type="InterPro" id="IPR006469">
    <property type="entry name" value="NifC_ABC_porter"/>
</dbReference>
<dbReference type="Proteomes" id="UP000027186">
    <property type="component" value="Plasmid AbAZ39_p4"/>
</dbReference>
<feature type="transmembrane region" description="Helical" evidence="7">
    <location>
        <begin position="85"/>
        <end position="107"/>
    </location>
</feature>
<proteinExistence type="inferred from homology"/>
<comment type="similarity">
    <text evidence="7">Belongs to the binding-protein-dependent transport system permease family.</text>
</comment>
<gene>
    <name evidence="9" type="ORF">ABAZ39_31655</name>
</gene>
<evidence type="ECO:0000256" key="4">
    <source>
        <dbReference type="ARBA" id="ARBA00022692"/>
    </source>
</evidence>
<evidence type="ECO:0000256" key="1">
    <source>
        <dbReference type="ARBA" id="ARBA00004651"/>
    </source>
</evidence>
<dbReference type="EMBL" id="CP007797">
    <property type="protein sequence ID" value="AIB16411.1"/>
    <property type="molecule type" value="Genomic_DNA"/>
</dbReference>
<accession>A0A060DRI2</accession>
<keyword evidence="9" id="KW-0614">Plasmid</keyword>
<evidence type="ECO:0000313" key="9">
    <source>
        <dbReference type="EMBL" id="AIB16411.1"/>
    </source>
</evidence>
<name>A0A060DRI2_9PROT</name>
<organism evidence="9 10">
    <name type="scientific">Azospirillum argentinense</name>
    <dbReference type="NCBI Taxonomy" id="2970906"/>
    <lineage>
        <taxon>Bacteria</taxon>
        <taxon>Pseudomonadati</taxon>
        <taxon>Pseudomonadota</taxon>
        <taxon>Alphaproteobacteria</taxon>
        <taxon>Rhodospirillales</taxon>
        <taxon>Azospirillaceae</taxon>
        <taxon>Azospirillum</taxon>
    </lineage>
</organism>
<dbReference type="Pfam" id="PF00528">
    <property type="entry name" value="BPD_transp_1"/>
    <property type="match status" value="1"/>
</dbReference>
<keyword evidence="4 7" id="KW-0812">Transmembrane</keyword>